<name>A0A6J4L007_9CHLR</name>
<proteinExistence type="predicted"/>
<gene>
    <name evidence="1" type="ORF">AVDCRST_MAG93-5670</name>
</gene>
<feature type="non-terminal residue" evidence="1">
    <location>
        <position position="50"/>
    </location>
</feature>
<dbReference type="EMBL" id="CADCTR010001912">
    <property type="protein sequence ID" value="CAA9319306.1"/>
    <property type="molecule type" value="Genomic_DNA"/>
</dbReference>
<accession>A0A6J4L007</accession>
<evidence type="ECO:0000313" key="1">
    <source>
        <dbReference type="EMBL" id="CAA9319306.1"/>
    </source>
</evidence>
<organism evidence="1">
    <name type="scientific">uncultured Chloroflexia bacterium</name>
    <dbReference type="NCBI Taxonomy" id="1672391"/>
    <lineage>
        <taxon>Bacteria</taxon>
        <taxon>Bacillati</taxon>
        <taxon>Chloroflexota</taxon>
        <taxon>Chloroflexia</taxon>
        <taxon>environmental samples</taxon>
    </lineage>
</organism>
<dbReference type="AlphaFoldDB" id="A0A6J4L007"/>
<reference evidence="1" key="1">
    <citation type="submission" date="2020-02" db="EMBL/GenBank/DDBJ databases">
        <authorList>
            <person name="Meier V. D."/>
        </authorList>
    </citation>
    <scope>NUCLEOTIDE SEQUENCE</scope>
    <source>
        <strain evidence="1">AVDCRST_MAG93</strain>
    </source>
</reference>
<protein>
    <submittedName>
        <fullName evidence="1">Uncharacterized protein</fullName>
    </submittedName>
</protein>
<sequence>CWQIKSRAIGITPDGPSVWMNCSFTSRSHSGRCGEGRPLLVWCIIRIKTF</sequence>
<feature type="non-terminal residue" evidence="1">
    <location>
        <position position="1"/>
    </location>
</feature>